<dbReference type="EMBL" id="JAADJZ010000023">
    <property type="protein sequence ID" value="KAF2867367.1"/>
    <property type="molecule type" value="Genomic_DNA"/>
</dbReference>
<accession>A0A7C8I8Z4</accession>
<evidence type="ECO:0000313" key="2">
    <source>
        <dbReference type="EMBL" id="KAF2867367.1"/>
    </source>
</evidence>
<dbReference type="OrthoDB" id="4757095at2759"/>
<feature type="compositionally biased region" description="Low complexity" evidence="1">
    <location>
        <begin position="1"/>
        <end position="15"/>
    </location>
</feature>
<evidence type="ECO:0000256" key="1">
    <source>
        <dbReference type="SAM" id="MobiDB-lite"/>
    </source>
</evidence>
<dbReference type="AlphaFoldDB" id="A0A7C8I8Z4"/>
<keyword evidence="3" id="KW-1185">Reference proteome</keyword>
<organism evidence="2 3">
    <name type="scientific">Massariosphaeria phaeospora</name>
    <dbReference type="NCBI Taxonomy" id="100035"/>
    <lineage>
        <taxon>Eukaryota</taxon>
        <taxon>Fungi</taxon>
        <taxon>Dikarya</taxon>
        <taxon>Ascomycota</taxon>
        <taxon>Pezizomycotina</taxon>
        <taxon>Dothideomycetes</taxon>
        <taxon>Pleosporomycetidae</taxon>
        <taxon>Pleosporales</taxon>
        <taxon>Pleosporales incertae sedis</taxon>
        <taxon>Massariosphaeria</taxon>
    </lineage>
</organism>
<reference evidence="2 3" key="1">
    <citation type="submission" date="2020-01" db="EMBL/GenBank/DDBJ databases">
        <authorList>
            <consortium name="DOE Joint Genome Institute"/>
            <person name="Haridas S."/>
            <person name="Albert R."/>
            <person name="Binder M."/>
            <person name="Bloem J."/>
            <person name="Labutti K."/>
            <person name="Salamov A."/>
            <person name="Andreopoulos B."/>
            <person name="Baker S.E."/>
            <person name="Barry K."/>
            <person name="Bills G."/>
            <person name="Bluhm B.H."/>
            <person name="Cannon C."/>
            <person name="Castanera R."/>
            <person name="Culley D.E."/>
            <person name="Daum C."/>
            <person name="Ezra D."/>
            <person name="Gonzalez J.B."/>
            <person name="Henrissat B."/>
            <person name="Kuo A."/>
            <person name="Liang C."/>
            <person name="Lipzen A."/>
            <person name="Lutzoni F."/>
            <person name="Magnuson J."/>
            <person name="Mondo S."/>
            <person name="Nolan M."/>
            <person name="Ohm R."/>
            <person name="Pangilinan J."/>
            <person name="Park H.-J.H."/>
            <person name="Ramirez L."/>
            <person name="Alfaro M."/>
            <person name="Sun H."/>
            <person name="Tritt A."/>
            <person name="Yoshinaga Y."/>
            <person name="Zwiers L.-H.L."/>
            <person name="Turgeon B.G."/>
            <person name="Goodwin S.B."/>
            <person name="Spatafora J.W."/>
            <person name="Crous P.W."/>
            <person name="Grigoriev I.V."/>
        </authorList>
    </citation>
    <scope>NUCLEOTIDE SEQUENCE [LARGE SCALE GENOMIC DNA]</scope>
    <source>
        <strain evidence="2 3">CBS 611.86</strain>
    </source>
</reference>
<sequence length="246" mass="27067">MPSTSACSASPSGSTYFSRKASSESQSAINPNQMTIMMVRNVLRHPRVLDLMARTATINVTDLATLGSLLQKADPSHSNSMFSVGSGLSSIVPCITKLDITLRLPLSAFRTIEDLSTKGTPESPVSHESAAISASDLAAWSQLYSSITHLSGLRRLHIWLDHSDKTSWSALNERAMLLPLTPLATLPDLRVSVNLPLLNPRYTGSDRHFCEDSPPPPFPIQRSKRLINHSQYHDDCFKQVSRMIEL</sequence>
<gene>
    <name evidence="2" type="ORF">BDV95DRAFT_598055</name>
</gene>
<evidence type="ECO:0000313" key="3">
    <source>
        <dbReference type="Proteomes" id="UP000481861"/>
    </source>
</evidence>
<name>A0A7C8I8Z4_9PLEO</name>
<proteinExistence type="predicted"/>
<protein>
    <submittedName>
        <fullName evidence="2">Uncharacterized protein</fullName>
    </submittedName>
</protein>
<feature type="region of interest" description="Disordered" evidence="1">
    <location>
        <begin position="1"/>
        <end position="24"/>
    </location>
</feature>
<dbReference type="Proteomes" id="UP000481861">
    <property type="component" value="Unassembled WGS sequence"/>
</dbReference>
<comment type="caution">
    <text evidence="2">The sequence shown here is derived from an EMBL/GenBank/DDBJ whole genome shotgun (WGS) entry which is preliminary data.</text>
</comment>